<evidence type="ECO:0000313" key="6">
    <source>
        <dbReference type="Proteomes" id="UP000663832"/>
    </source>
</evidence>
<feature type="non-terminal residue" evidence="2">
    <location>
        <position position="22"/>
    </location>
</feature>
<accession>A0A815SE13</accession>
<dbReference type="EMBL" id="CAJNOM010003014">
    <property type="protein sequence ID" value="CAF1640544.1"/>
    <property type="molecule type" value="Genomic_DNA"/>
</dbReference>
<dbReference type="EMBL" id="CAJNOI010002699">
    <property type="protein sequence ID" value="CAF1488091.1"/>
    <property type="molecule type" value="Genomic_DNA"/>
</dbReference>
<dbReference type="EMBL" id="CAJNOM010003022">
    <property type="protein sequence ID" value="CAF1640661.1"/>
    <property type="molecule type" value="Genomic_DNA"/>
</dbReference>
<sequence length="22" mass="2291">MSDDIILDGKNANDEKSSGPGK</sequence>
<evidence type="ECO:0000313" key="5">
    <source>
        <dbReference type="EMBL" id="CAF1640661.1"/>
    </source>
</evidence>
<dbReference type="Proteomes" id="UP000663877">
    <property type="component" value="Unassembled WGS sequence"/>
</dbReference>
<evidence type="ECO:0000313" key="3">
    <source>
        <dbReference type="EMBL" id="CAF1488091.1"/>
    </source>
</evidence>
<feature type="compositionally biased region" description="Basic and acidic residues" evidence="1">
    <location>
        <begin position="11"/>
        <end position="22"/>
    </location>
</feature>
<dbReference type="AlphaFoldDB" id="A0A815SE13"/>
<proteinExistence type="predicted"/>
<dbReference type="Proteomes" id="UP000663832">
    <property type="component" value="Unassembled WGS sequence"/>
</dbReference>
<comment type="caution">
    <text evidence="2">The sequence shown here is derived from an EMBL/GenBank/DDBJ whole genome shotgun (WGS) entry which is preliminary data.</text>
</comment>
<evidence type="ECO:0000313" key="4">
    <source>
        <dbReference type="EMBL" id="CAF1640544.1"/>
    </source>
</evidence>
<feature type="region of interest" description="Disordered" evidence="1">
    <location>
        <begin position="1"/>
        <end position="22"/>
    </location>
</feature>
<organism evidence="2 7">
    <name type="scientific">Adineta steineri</name>
    <dbReference type="NCBI Taxonomy" id="433720"/>
    <lineage>
        <taxon>Eukaryota</taxon>
        <taxon>Metazoa</taxon>
        <taxon>Spiralia</taxon>
        <taxon>Gnathifera</taxon>
        <taxon>Rotifera</taxon>
        <taxon>Eurotatoria</taxon>
        <taxon>Bdelloidea</taxon>
        <taxon>Adinetida</taxon>
        <taxon>Adinetidae</taxon>
        <taxon>Adineta</taxon>
    </lineage>
</organism>
<evidence type="ECO:0000313" key="7">
    <source>
        <dbReference type="Proteomes" id="UP000663877"/>
    </source>
</evidence>
<reference evidence="2" key="1">
    <citation type="submission" date="2021-02" db="EMBL/GenBank/DDBJ databases">
        <authorList>
            <person name="Nowell W R."/>
        </authorList>
    </citation>
    <scope>NUCLEOTIDE SEQUENCE</scope>
</reference>
<evidence type="ECO:0000256" key="1">
    <source>
        <dbReference type="SAM" id="MobiDB-lite"/>
    </source>
</evidence>
<protein>
    <submittedName>
        <fullName evidence="2">Uncharacterized protein</fullName>
    </submittedName>
</protein>
<keyword evidence="6" id="KW-1185">Reference proteome</keyword>
<gene>
    <name evidence="2" type="ORF">BJG266_LOCUS42429</name>
    <name evidence="3" type="ORF">BJG266_LOCUS42449</name>
    <name evidence="4" type="ORF">QVE165_LOCUS59302</name>
    <name evidence="5" type="ORF">QVE165_LOCUS59322</name>
</gene>
<evidence type="ECO:0000313" key="2">
    <source>
        <dbReference type="EMBL" id="CAF1487697.1"/>
    </source>
</evidence>
<dbReference type="EMBL" id="CAJNOI010002691">
    <property type="protein sequence ID" value="CAF1487697.1"/>
    <property type="molecule type" value="Genomic_DNA"/>
</dbReference>
<name>A0A815SE13_9BILA</name>